<comment type="subcellular location">
    <subcellularLocation>
        <location evidence="1 10">Cytoplasm</location>
    </subcellularLocation>
</comment>
<dbReference type="GO" id="GO:0070042">
    <property type="term" value="F:rRNA (uridine-N3-)-methyltransferase activity"/>
    <property type="evidence" value="ECO:0007669"/>
    <property type="project" value="TreeGrafter"/>
</dbReference>
<dbReference type="InterPro" id="IPR029026">
    <property type="entry name" value="tRNA_m1G_MTases_N"/>
</dbReference>
<feature type="domain" description="Ribosomal RNA small subunit methyltransferase E PUA-like" evidence="12">
    <location>
        <begin position="15"/>
        <end position="62"/>
    </location>
</feature>
<dbReference type="Proteomes" id="UP000199306">
    <property type="component" value="Unassembled WGS sequence"/>
</dbReference>
<organism evidence="13 14">
    <name type="scientific">Pseudarcicella hirudinis</name>
    <dbReference type="NCBI Taxonomy" id="1079859"/>
    <lineage>
        <taxon>Bacteria</taxon>
        <taxon>Pseudomonadati</taxon>
        <taxon>Bacteroidota</taxon>
        <taxon>Cytophagia</taxon>
        <taxon>Cytophagales</taxon>
        <taxon>Flectobacillaceae</taxon>
        <taxon>Pseudarcicella</taxon>
    </lineage>
</organism>
<keyword evidence="6 10" id="KW-0808">Transferase</keyword>
<dbReference type="InterPro" id="IPR015947">
    <property type="entry name" value="PUA-like_sf"/>
</dbReference>
<name>A0A1I5N3D4_9BACT</name>
<dbReference type="EC" id="2.1.1.193" evidence="10"/>
<dbReference type="InterPro" id="IPR006700">
    <property type="entry name" value="RsmE"/>
</dbReference>
<gene>
    <name evidence="13" type="ORF">SAMN04515674_101583</name>
</gene>
<dbReference type="GO" id="GO:0070475">
    <property type="term" value="P:rRNA base methylation"/>
    <property type="evidence" value="ECO:0007669"/>
    <property type="project" value="TreeGrafter"/>
</dbReference>
<dbReference type="NCBIfam" id="TIGR00046">
    <property type="entry name" value="RsmE family RNA methyltransferase"/>
    <property type="match status" value="1"/>
</dbReference>
<evidence type="ECO:0000256" key="6">
    <source>
        <dbReference type="ARBA" id="ARBA00022679"/>
    </source>
</evidence>
<evidence type="ECO:0000256" key="4">
    <source>
        <dbReference type="ARBA" id="ARBA00022552"/>
    </source>
</evidence>
<keyword evidence="5 10" id="KW-0489">Methyltransferase</keyword>
<dbReference type="Gene3D" id="3.40.1280.10">
    <property type="match status" value="1"/>
</dbReference>
<evidence type="ECO:0000259" key="12">
    <source>
        <dbReference type="Pfam" id="PF20260"/>
    </source>
</evidence>
<dbReference type="EMBL" id="FOXH01000001">
    <property type="protein sequence ID" value="SFP16348.1"/>
    <property type="molecule type" value="Genomic_DNA"/>
</dbReference>
<dbReference type="InterPro" id="IPR046887">
    <property type="entry name" value="RsmE_PUA-like"/>
</dbReference>
<keyword evidence="14" id="KW-1185">Reference proteome</keyword>
<sequence>MNIFYEPDIKNTLKLSEEESRHAIKVLRLTAGDLLYVVDGKGGYFKTQVSNAHEKRCELRILEEFPEFGKRDFYIHIAIAPTKNLDRIEWMVEKCVEIGVDEISFLQSRYSERKEIKIARIEKIAIGAMKQSLKAFLPKLNEMVRFEQFLKSDDFSGVQKFIAHLEESERKLLQHEIKTKEKYCILIGPEGDFSKEEISQAIASGFNPVSLGESRLRTETAGIVACHTLNLVNQ</sequence>
<evidence type="ECO:0000256" key="8">
    <source>
        <dbReference type="ARBA" id="ARBA00025699"/>
    </source>
</evidence>
<dbReference type="NCBIfam" id="NF008702">
    <property type="entry name" value="PRK11713.6-1"/>
    <property type="match status" value="1"/>
</dbReference>
<dbReference type="GO" id="GO:0005737">
    <property type="term" value="C:cytoplasm"/>
    <property type="evidence" value="ECO:0007669"/>
    <property type="project" value="UniProtKB-SubCell"/>
</dbReference>
<evidence type="ECO:0000313" key="14">
    <source>
        <dbReference type="Proteomes" id="UP000199306"/>
    </source>
</evidence>
<feature type="domain" description="Ribosomal RNA small subunit methyltransferase E methyltransferase" evidence="11">
    <location>
        <begin position="74"/>
        <end position="229"/>
    </location>
</feature>
<dbReference type="STRING" id="1079859.SAMN04515674_101583"/>
<comment type="catalytic activity">
    <reaction evidence="9 10">
        <text>uridine(1498) in 16S rRNA + S-adenosyl-L-methionine = N(3)-methyluridine(1498) in 16S rRNA + S-adenosyl-L-homocysteine + H(+)</text>
        <dbReference type="Rhea" id="RHEA:42920"/>
        <dbReference type="Rhea" id="RHEA-COMP:10283"/>
        <dbReference type="Rhea" id="RHEA-COMP:10284"/>
        <dbReference type="ChEBI" id="CHEBI:15378"/>
        <dbReference type="ChEBI" id="CHEBI:57856"/>
        <dbReference type="ChEBI" id="CHEBI:59789"/>
        <dbReference type="ChEBI" id="CHEBI:65315"/>
        <dbReference type="ChEBI" id="CHEBI:74502"/>
        <dbReference type="EC" id="2.1.1.193"/>
    </reaction>
</comment>
<keyword evidence="4 10" id="KW-0698">rRNA processing</keyword>
<dbReference type="Pfam" id="PF20260">
    <property type="entry name" value="PUA_4"/>
    <property type="match status" value="1"/>
</dbReference>
<comment type="function">
    <text evidence="8 10">Specifically methylates the N3 position of the uracil ring of uridine 1498 (m3U1498) in 16S rRNA. Acts on the fully assembled 30S ribosomal subunit.</text>
</comment>
<dbReference type="SUPFAM" id="SSF75217">
    <property type="entry name" value="alpha/beta knot"/>
    <property type="match status" value="1"/>
</dbReference>
<evidence type="ECO:0000313" key="13">
    <source>
        <dbReference type="EMBL" id="SFP16348.1"/>
    </source>
</evidence>
<accession>A0A1I5N3D4</accession>
<evidence type="ECO:0000259" key="11">
    <source>
        <dbReference type="Pfam" id="PF04452"/>
    </source>
</evidence>
<dbReference type="AlphaFoldDB" id="A0A1I5N3D4"/>
<dbReference type="PANTHER" id="PTHR30027">
    <property type="entry name" value="RIBOSOMAL RNA SMALL SUBUNIT METHYLTRANSFERASE E"/>
    <property type="match status" value="1"/>
</dbReference>
<evidence type="ECO:0000256" key="1">
    <source>
        <dbReference type="ARBA" id="ARBA00004496"/>
    </source>
</evidence>
<dbReference type="InterPro" id="IPR046886">
    <property type="entry name" value="RsmE_MTase_dom"/>
</dbReference>
<dbReference type="PIRSF" id="PIRSF015601">
    <property type="entry name" value="MTase_slr0722"/>
    <property type="match status" value="1"/>
</dbReference>
<protein>
    <recommendedName>
        <fullName evidence="10">Ribosomal RNA small subunit methyltransferase E</fullName>
        <ecNumber evidence="10">2.1.1.193</ecNumber>
    </recommendedName>
</protein>
<dbReference type="RefSeq" id="WP_092011777.1">
    <property type="nucleotide sequence ID" value="NZ_FOXH01000001.1"/>
</dbReference>
<evidence type="ECO:0000256" key="9">
    <source>
        <dbReference type="ARBA" id="ARBA00047944"/>
    </source>
</evidence>
<reference evidence="13 14" key="1">
    <citation type="submission" date="2016-10" db="EMBL/GenBank/DDBJ databases">
        <authorList>
            <person name="de Groot N.N."/>
        </authorList>
    </citation>
    <scope>NUCLEOTIDE SEQUENCE [LARGE SCALE GENOMIC DNA]</scope>
    <source>
        <strain evidence="14">E92,LMG 26720,CCM 7988</strain>
    </source>
</reference>
<dbReference type="Gene3D" id="2.40.240.20">
    <property type="entry name" value="Hypothetical PUA domain-like, domain 1"/>
    <property type="match status" value="1"/>
</dbReference>
<evidence type="ECO:0000256" key="2">
    <source>
        <dbReference type="ARBA" id="ARBA00005528"/>
    </source>
</evidence>
<dbReference type="CDD" id="cd18084">
    <property type="entry name" value="RsmE-like"/>
    <property type="match status" value="1"/>
</dbReference>
<evidence type="ECO:0000256" key="7">
    <source>
        <dbReference type="ARBA" id="ARBA00022691"/>
    </source>
</evidence>
<evidence type="ECO:0000256" key="3">
    <source>
        <dbReference type="ARBA" id="ARBA00022490"/>
    </source>
</evidence>
<dbReference type="OrthoDB" id="9815641at2"/>
<dbReference type="InterPro" id="IPR029028">
    <property type="entry name" value="Alpha/beta_knot_MTases"/>
</dbReference>
<dbReference type="PANTHER" id="PTHR30027:SF3">
    <property type="entry name" value="16S RRNA (URACIL(1498)-N(3))-METHYLTRANSFERASE"/>
    <property type="match status" value="1"/>
</dbReference>
<evidence type="ECO:0000256" key="10">
    <source>
        <dbReference type="PIRNR" id="PIRNR015601"/>
    </source>
</evidence>
<dbReference type="Pfam" id="PF04452">
    <property type="entry name" value="Methyltrans_RNA"/>
    <property type="match status" value="1"/>
</dbReference>
<dbReference type="SUPFAM" id="SSF88697">
    <property type="entry name" value="PUA domain-like"/>
    <property type="match status" value="1"/>
</dbReference>
<keyword evidence="7 10" id="KW-0949">S-adenosyl-L-methionine</keyword>
<comment type="similarity">
    <text evidence="2 10">Belongs to the RNA methyltransferase RsmE family.</text>
</comment>
<proteinExistence type="inferred from homology"/>
<evidence type="ECO:0000256" key="5">
    <source>
        <dbReference type="ARBA" id="ARBA00022603"/>
    </source>
</evidence>
<keyword evidence="3 10" id="KW-0963">Cytoplasm</keyword>